<comment type="caution">
    <text evidence="1">The sequence shown here is derived from an EMBL/GenBank/DDBJ whole genome shotgun (WGS) entry which is preliminary data.</text>
</comment>
<organism evidence="1 2">
    <name type="scientific">Rhodonellum ikkaensis</name>
    <dbReference type="NCBI Taxonomy" id="336829"/>
    <lineage>
        <taxon>Bacteria</taxon>
        <taxon>Pseudomonadati</taxon>
        <taxon>Bacteroidota</taxon>
        <taxon>Cytophagia</taxon>
        <taxon>Cytophagales</taxon>
        <taxon>Cytophagaceae</taxon>
        <taxon>Rhodonellum</taxon>
    </lineage>
</organism>
<reference evidence="1 2" key="1">
    <citation type="submission" date="2016-10" db="EMBL/GenBank/DDBJ databases">
        <authorList>
            <person name="Varghese N."/>
            <person name="Submissions S."/>
        </authorList>
    </citation>
    <scope>NUCLEOTIDE SEQUENCE [LARGE SCALE GENOMIC DNA]</scope>
    <source>
        <strain evidence="1 2">DSM 17997</strain>
    </source>
</reference>
<accession>A0A1H3T5Q1</accession>
<proteinExistence type="predicted"/>
<evidence type="ECO:0000313" key="1">
    <source>
        <dbReference type="EMBL" id="SDZ45208.1"/>
    </source>
</evidence>
<name>A0A1H3T5Q1_9BACT</name>
<dbReference type="Proteomes" id="UP000199663">
    <property type="component" value="Unassembled WGS sequence"/>
</dbReference>
<sequence length="55" mass="6261">MKTAQKMAELFERLKGWVESIPSSFEIPVDKGCFKKKIGIVTLYTLPQAQKDAFL</sequence>
<evidence type="ECO:0000313" key="2">
    <source>
        <dbReference type="Proteomes" id="UP000199663"/>
    </source>
</evidence>
<protein>
    <submittedName>
        <fullName evidence="1">Uncharacterized protein</fullName>
    </submittedName>
</protein>
<gene>
    <name evidence="1" type="ORF">SAMN05444412_11552</name>
</gene>
<keyword evidence="2" id="KW-1185">Reference proteome</keyword>
<dbReference type="EMBL" id="FNQC01000015">
    <property type="protein sequence ID" value="SDZ45208.1"/>
    <property type="molecule type" value="Genomic_DNA"/>
</dbReference>